<protein>
    <submittedName>
        <fullName evidence="1">Uncharacterized protein</fullName>
    </submittedName>
</protein>
<dbReference type="HOGENOM" id="CLU_3133917_0_0_0"/>
<keyword evidence="2" id="KW-1185">Reference proteome</keyword>
<name>B0VH78_CLOAI</name>
<sequence>MLIRYELKIETGYYTAKIDDLNTYSLRTELTGNDYLHFKCKGNVCRNEC</sequence>
<evidence type="ECO:0000313" key="2">
    <source>
        <dbReference type="Proteomes" id="UP000002019"/>
    </source>
</evidence>
<organism evidence="1 2">
    <name type="scientific">Cloacimonas acidaminovorans (strain Evry)</name>
    <dbReference type="NCBI Taxonomy" id="459349"/>
    <lineage>
        <taxon>Bacteria</taxon>
        <taxon>Pseudomonadati</taxon>
        <taxon>Candidatus Cloacimonadota</taxon>
        <taxon>Candidatus Cloacimonadia</taxon>
        <taxon>Candidatus Cloacimonadales</taxon>
        <taxon>Candidatus Cloacimonadaceae</taxon>
        <taxon>Candidatus Cloacimonas</taxon>
    </lineage>
</organism>
<dbReference type="Proteomes" id="UP000002019">
    <property type="component" value="Chromosome"/>
</dbReference>
<dbReference type="EMBL" id="CU466930">
    <property type="protein sequence ID" value="CAO80693.1"/>
    <property type="molecule type" value="Genomic_DNA"/>
</dbReference>
<accession>B0VH78</accession>
<dbReference type="KEGG" id="caci:CLOAM0811"/>
<evidence type="ECO:0000313" key="1">
    <source>
        <dbReference type="EMBL" id="CAO80693.1"/>
    </source>
</evidence>
<gene>
    <name evidence="1" type="ordered locus">CLOAM0811</name>
</gene>
<dbReference type="AlphaFoldDB" id="B0VH78"/>
<dbReference type="RefSeq" id="WP_015424552.1">
    <property type="nucleotide sequence ID" value="NC_020449.1"/>
</dbReference>
<reference evidence="1 2" key="1">
    <citation type="journal article" date="2008" name="J. Bacteriol.">
        <title>'Candidatus Cloacamonas acidaminovorans': genome sequence reconstruction provides a first glimpse of a new bacterial division.</title>
        <authorList>
            <person name="Pelletier E."/>
            <person name="Kreimeyer A."/>
            <person name="Bocs S."/>
            <person name="Rouy Z."/>
            <person name="Gyapay G."/>
            <person name="Chouari R."/>
            <person name="Riviere D."/>
            <person name="Ganesan A."/>
            <person name="Daegelen P."/>
            <person name="Sghir A."/>
            <person name="Cohen G.N."/>
            <person name="Medigue C."/>
            <person name="Weissenbach J."/>
            <person name="Le Paslier D."/>
        </authorList>
    </citation>
    <scope>NUCLEOTIDE SEQUENCE [LARGE SCALE GENOMIC DNA]</scope>
    <source>
        <strain evidence="2">Evry</strain>
    </source>
</reference>
<proteinExistence type="predicted"/>